<organism evidence="9 10">
    <name type="scientific">Angomonas deanei</name>
    <dbReference type="NCBI Taxonomy" id="59799"/>
    <lineage>
        <taxon>Eukaryota</taxon>
        <taxon>Discoba</taxon>
        <taxon>Euglenozoa</taxon>
        <taxon>Kinetoplastea</taxon>
        <taxon>Metakinetoplastina</taxon>
        <taxon>Trypanosomatida</taxon>
        <taxon>Trypanosomatidae</taxon>
        <taxon>Strigomonadinae</taxon>
        <taxon>Angomonas</taxon>
    </lineage>
</organism>
<evidence type="ECO:0000256" key="4">
    <source>
        <dbReference type="PROSITE-ProRule" id="PRU00322"/>
    </source>
</evidence>
<dbReference type="Gene3D" id="1.25.40.90">
    <property type="match status" value="1"/>
</dbReference>
<dbReference type="AlphaFoldDB" id="A0A7G2C7R5"/>
<protein>
    <submittedName>
        <fullName evidence="9">Uncharacterized protein</fullName>
    </submittedName>
</protein>
<reference evidence="9 10" key="1">
    <citation type="submission" date="2020-08" db="EMBL/GenBank/DDBJ databases">
        <authorList>
            <person name="Newling K."/>
            <person name="Davey J."/>
            <person name="Forrester S."/>
        </authorList>
    </citation>
    <scope>NUCLEOTIDE SEQUENCE [LARGE SCALE GENOMIC DNA]</scope>
    <source>
        <strain evidence="10">Crithidia deanei Carvalho (ATCC PRA-265)</strain>
    </source>
</reference>
<dbReference type="PROSITE" id="PS51391">
    <property type="entry name" value="CID"/>
    <property type="match status" value="1"/>
</dbReference>
<keyword evidence="3 5" id="KW-0862">Zinc</keyword>
<evidence type="ECO:0000313" key="9">
    <source>
        <dbReference type="EMBL" id="CAD2214857.1"/>
    </source>
</evidence>
<evidence type="ECO:0000259" key="6">
    <source>
        <dbReference type="PROSITE" id="PS50103"/>
    </source>
</evidence>
<feature type="domain" description="CID" evidence="8">
    <location>
        <begin position="60"/>
        <end position="191"/>
    </location>
</feature>
<dbReference type="PROSITE" id="PS01358">
    <property type="entry name" value="ZF_RANBP2_1"/>
    <property type="match status" value="1"/>
</dbReference>
<name>A0A7G2C7R5_9TRYP</name>
<accession>A0A7G2C7R5</accession>
<dbReference type="SMART" id="SM00356">
    <property type="entry name" value="ZnF_C3H1"/>
    <property type="match status" value="1"/>
</dbReference>
<gene>
    <name evidence="9" type="ORF">ADEAN_000231000</name>
</gene>
<sequence>MQLGWIVVCSFYSVALFPLWFNHFPPILFHFSVATLTRNKNKMYGGGEEFFLEPTSYDIETLTSFAKFSNALRQLEKPGKKAITEAVALARDVGDSNSSYELVIGVLFRHIKTWSGNKQLSCWYVLDKLCKEDRDKYAFAAERYVLEIGRDYIPYEDEVLGPKYESLVEHWERVFSASVVEALWQSKRERLWAAEHPNEVIEQERKEEEEWEEQERAMQDIEGLNDFGQPCMDYLQGRCTWGDQCRLYHPPGEEGTLPFGCRNGDWKCKFCGVINRHFRLRCGNCVREKPQYKKERVLAPEDVLLTKPDEAVQRVLKQQFGYNIYNREEAKKHWAMRLENTRIEDYLAERKAAYTVRILKKPAKTKMENACVNMKHYPEIQIPPSPAYSDDESNERETKRLKMESKFVPGGTDAPSAAALLAQLIVERGVRDPNTPQLFQELSQQLHRITVGGGVPLTNSQGDIVVSACKLGYAAWNTNRGAHGFIQEFFRALAPLVEKLKLTDHNTDQIESMLKSF</sequence>
<proteinExistence type="predicted"/>
<dbReference type="GO" id="GO:0008270">
    <property type="term" value="F:zinc ion binding"/>
    <property type="evidence" value="ECO:0007669"/>
    <property type="project" value="UniProtKB-KW"/>
</dbReference>
<evidence type="ECO:0000256" key="1">
    <source>
        <dbReference type="ARBA" id="ARBA00022723"/>
    </source>
</evidence>
<dbReference type="EMBL" id="LR877148">
    <property type="protein sequence ID" value="CAD2214857.1"/>
    <property type="molecule type" value="Genomic_DNA"/>
</dbReference>
<evidence type="ECO:0000313" key="10">
    <source>
        <dbReference type="Proteomes" id="UP000515908"/>
    </source>
</evidence>
<feature type="domain" description="C3H1-type" evidence="6">
    <location>
        <begin position="230"/>
        <end position="252"/>
    </location>
</feature>
<dbReference type="VEuPathDB" id="TriTrypDB:ADEAN_000231000"/>
<dbReference type="InterPro" id="IPR006569">
    <property type="entry name" value="CID_dom"/>
</dbReference>
<evidence type="ECO:0000256" key="2">
    <source>
        <dbReference type="ARBA" id="ARBA00022771"/>
    </source>
</evidence>
<keyword evidence="2 4" id="KW-0863">Zinc-finger</keyword>
<feature type="domain" description="RanBP2-type" evidence="7">
    <location>
        <begin position="262"/>
        <end position="291"/>
    </location>
</feature>
<keyword evidence="1 5" id="KW-0479">Metal-binding</keyword>
<dbReference type="PROSITE" id="PS50103">
    <property type="entry name" value="ZF_C3H1"/>
    <property type="match status" value="1"/>
</dbReference>
<dbReference type="PROSITE" id="PS50199">
    <property type="entry name" value="ZF_RANBP2_2"/>
    <property type="match status" value="1"/>
</dbReference>
<dbReference type="OrthoDB" id="276741at2759"/>
<dbReference type="InterPro" id="IPR001876">
    <property type="entry name" value="Znf_RanBP2"/>
</dbReference>
<dbReference type="Proteomes" id="UP000515908">
    <property type="component" value="Chromosome 04"/>
</dbReference>
<dbReference type="InterPro" id="IPR008942">
    <property type="entry name" value="ENTH_VHS"/>
</dbReference>
<dbReference type="InterPro" id="IPR000571">
    <property type="entry name" value="Znf_CCCH"/>
</dbReference>
<evidence type="ECO:0000256" key="3">
    <source>
        <dbReference type="ARBA" id="ARBA00022833"/>
    </source>
</evidence>
<keyword evidence="10" id="KW-1185">Reference proteome</keyword>
<evidence type="ECO:0000259" key="8">
    <source>
        <dbReference type="PROSITE" id="PS51391"/>
    </source>
</evidence>
<evidence type="ECO:0000256" key="5">
    <source>
        <dbReference type="PROSITE-ProRule" id="PRU00723"/>
    </source>
</evidence>
<dbReference type="SUPFAM" id="SSF48464">
    <property type="entry name" value="ENTH/VHS domain"/>
    <property type="match status" value="1"/>
</dbReference>
<evidence type="ECO:0000259" key="7">
    <source>
        <dbReference type="PROSITE" id="PS50199"/>
    </source>
</evidence>
<feature type="zinc finger region" description="C3H1-type" evidence="5">
    <location>
        <begin position="230"/>
        <end position="252"/>
    </location>
</feature>